<dbReference type="PANTHER" id="PTHR30344">
    <property type="entry name" value="6-PHOSPHOGLUCONOLACTONASE-RELATED"/>
    <property type="match status" value="1"/>
</dbReference>
<evidence type="ECO:0000313" key="3">
    <source>
        <dbReference type="Proteomes" id="UP001595823"/>
    </source>
</evidence>
<dbReference type="Gene3D" id="2.130.10.10">
    <property type="entry name" value="YVTN repeat-like/Quinoprotein amine dehydrogenase"/>
    <property type="match status" value="1"/>
</dbReference>
<dbReference type="InterPro" id="IPR015943">
    <property type="entry name" value="WD40/YVTN_repeat-like_dom_sf"/>
</dbReference>
<accession>A0ABV8TV00</accession>
<reference evidence="3" key="1">
    <citation type="journal article" date="2019" name="Int. J. Syst. Evol. Microbiol.">
        <title>The Global Catalogue of Microorganisms (GCM) 10K type strain sequencing project: providing services to taxonomists for standard genome sequencing and annotation.</title>
        <authorList>
            <consortium name="The Broad Institute Genomics Platform"/>
            <consortium name="The Broad Institute Genome Sequencing Center for Infectious Disease"/>
            <person name="Wu L."/>
            <person name="Ma J."/>
        </authorList>
    </citation>
    <scope>NUCLEOTIDE SEQUENCE [LARGE SCALE GENOMIC DNA]</scope>
    <source>
        <strain evidence="3">IBRC-M 10908</strain>
    </source>
</reference>
<comment type="similarity">
    <text evidence="1">Belongs to the cycloisomerase 2 family.</text>
</comment>
<dbReference type="InterPro" id="IPR050282">
    <property type="entry name" value="Cycloisomerase_2"/>
</dbReference>
<dbReference type="SUPFAM" id="SSF51004">
    <property type="entry name" value="C-terminal (heme d1) domain of cytochrome cd1-nitrite reductase"/>
    <property type="match status" value="1"/>
</dbReference>
<keyword evidence="3" id="KW-1185">Reference proteome</keyword>
<dbReference type="RefSeq" id="WP_380618002.1">
    <property type="nucleotide sequence ID" value="NZ_JBHSDK010000003.1"/>
</dbReference>
<gene>
    <name evidence="2" type="ORF">ACFPET_03550</name>
</gene>
<proteinExistence type="inferred from homology"/>
<organism evidence="2 3">
    <name type="scientific">Salininema proteolyticum</name>
    <dbReference type="NCBI Taxonomy" id="1607685"/>
    <lineage>
        <taxon>Bacteria</taxon>
        <taxon>Bacillati</taxon>
        <taxon>Actinomycetota</taxon>
        <taxon>Actinomycetes</taxon>
        <taxon>Glycomycetales</taxon>
        <taxon>Glycomycetaceae</taxon>
        <taxon>Salininema</taxon>
    </lineage>
</organism>
<dbReference type="Pfam" id="PF10282">
    <property type="entry name" value="Lactonase"/>
    <property type="match status" value="1"/>
</dbReference>
<dbReference type="InterPro" id="IPR011048">
    <property type="entry name" value="Haem_d1_sf"/>
</dbReference>
<evidence type="ECO:0000256" key="1">
    <source>
        <dbReference type="ARBA" id="ARBA00005564"/>
    </source>
</evidence>
<evidence type="ECO:0000313" key="2">
    <source>
        <dbReference type="EMBL" id="MFC4334268.1"/>
    </source>
</evidence>
<protein>
    <submittedName>
        <fullName evidence="2">Lactonase family protein</fullName>
    </submittedName>
</protein>
<dbReference type="EMBL" id="JBHSDK010000003">
    <property type="protein sequence ID" value="MFC4334268.1"/>
    <property type="molecule type" value="Genomic_DNA"/>
</dbReference>
<dbReference type="Proteomes" id="UP001595823">
    <property type="component" value="Unassembled WGS sequence"/>
</dbReference>
<comment type="caution">
    <text evidence="2">The sequence shown here is derived from an EMBL/GenBank/DDBJ whole genome shotgun (WGS) entry which is preliminary data.</text>
</comment>
<dbReference type="PANTHER" id="PTHR30344:SF1">
    <property type="entry name" value="6-PHOSPHOGLUCONOLACTONASE"/>
    <property type="match status" value="1"/>
</dbReference>
<sequence length="321" mass="33563">MNSLLGNYTSEGGPGLALGDGDGLSSVLALPNPSWITPGPDGVHYALLEDEAGAAQAFRDSGRLEPVGRRRSSGGSHPCHGAIDPTGRYLVTANYGSGSVGVLPIGEDGSLGDPVCSLDVEGSGPDEDRQESAHPHHVLFAGGRVYVTDLGADAVHRLALAADGTLSHAGATKLPPGFGPRHSIVIGHQIYIAAELTHQIARFDLDPDTGELSDLRLLALPDSAERDYPSAIVPDAERGVLYVAVRGGDSVLVVDPETFTVVARRPAGGRWPRDAALAETGRLWVACQFGGVVTEVDMVGSDDPRVLWTVPGVSRVVPRQR</sequence>
<name>A0ABV8TV00_9ACTN</name>
<dbReference type="InterPro" id="IPR019405">
    <property type="entry name" value="Lactonase_7-beta_prop"/>
</dbReference>